<keyword evidence="5" id="KW-0805">Transcription regulation</keyword>
<dbReference type="InterPro" id="IPR018062">
    <property type="entry name" value="HTH_AraC-typ_CS"/>
</dbReference>
<keyword evidence="2" id="KW-0963">Cytoplasm</keyword>
<dbReference type="InterPro" id="IPR001789">
    <property type="entry name" value="Sig_transdc_resp-reg_receiver"/>
</dbReference>
<dbReference type="InterPro" id="IPR041522">
    <property type="entry name" value="CdaR_GGDEF"/>
</dbReference>
<organism evidence="11 12">
    <name type="scientific">Paenibacillus selenitireducens</name>
    <dbReference type="NCBI Taxonomy" id="1324314"/>
    <lineage>
        <taxon>Bacteria</taxon>
        <taxon>Bacillati</taxon>
        <taxon>Bacillota</taxon>
        <taxon>Bacilli</taxon>
        <taxon>Bacillales</taxon>
        <taxon>Paenibacillaceae</taxon>
        <taxon>Paenibacillus</taxon>
    </lineage>
</organism>
<sequence length="507" mass="59026">MYRVFIVDDEPFIIEGLYDIIDWAELGLEIVGHAENGQKALEAIKQTLVDILITDISMPVMNGLALIGAAREFHADLRTIVLSGYNEFSYLKEGMRLGIENYLLKPINVNELKATLTNTVEKLNSIKEEQMFTEFSMQILKDNTLHRWLTNRIGAAEFKERADLLDISLQHPYVMVAVLRVDEQVAEVFELIDRQMKNHPDVTVFRDMDGDIILLTVMENEEDGHREFTELLHRVHERLSHYRPLHITIGSVECLPDQAGASYEHAKKTQEYFWIYPDRELMDYMDLPISHPKLGKNEFHFEWAEYTKLIIAKDKPVLHQHIADDFRQVQALPGIMPHDIQNMAFELVVLFKMELKAIRHTEVPDIFNVAFQQVRNSDTIDDLIEIIQEVADMTVDFLISDIKSPVVQQVLHYIEKSYAEELSLKLLAAQYNIHPVYLGQLFNKETGETFTDYINRYRIEKAKEMLMTTHLKVHEIARNVGYWEPGYFYKQFKKYVGISPTDYKGLL</sequence>
<dbReference type="InterPro" id="IPR018060">
    <property type="entry name" value="HTH_AraC"/>
</dbReference>
<dbReference type="PROSITE" id="PS01124">
    <property type="entry name" value="HTH_ARAC_FAMILY_2"/>
    <property type="match status" value="1"/>
</dbReference>
<comment type="subcellular location">
    <subcellularLocation>
        <location evidence="1">Cytoplasm</location>
    </subcellularLocation>
</comment>
<keyword evidence="4" id="KW-0902">Two-component regulatory system</keyword>
<keyword evidence="6 11" id="KW-0238">DNA-binding</keyword>
<gene>
    <name evidence="11" type="ORF">BVG16_26175</name>
</gene>
<feature type="domain" description="HTH araC/xylS-type" evidence="9">
    <location>
        <begin position="408"/>
        <end position="506"/>
    </location>
</feature>
<dbReference type="Gene3D" id="1.10.10.60">
    <property type="entry name" value="Homeodomain-like"/>
    <property type="match status" value="2"/>
</dbReference>
<name>A0A1T2X213_9BACL</name>
<dbReference type="Pfam" id="PF17853">
    <property type="entry name" value="GGDEF_2"/>
    <property type="match status" value="1"/>
</dbReference>
<dbReference type="SUPFAM" id="SSF52172">
    <property type="entry name" value="CheY-like"/>
    <property type="match status" value="1"/>
</dbReference>
<evidence type="ECO:0000256" key="6">
    <source>
        <dbReference type="ARBA" id="ARBA00023125"/>
    </source>
</evidence>
<evidence type="ECO:0000256" key="4">
    <source>
        <dbReference type="ARBA" id="ARBA00023012"/>
    </source>
</evidence>
<dbReference type="CDD" id="cd17536">
    <property type="entry name" value="REC_YesN-like"/>
    <property type="match status" value="1"/>
</dbReference>
<dbReference type="GO" id="GO:0003700">
    <property type="term" value="F:DNA-binding transcription factor activity"/>
    <property type="evidence" value="ECO:0007669"/>
    <property type="project" value="InterPro"/>
</dbReference>
<dbReference type="OrthoDB" id="342399at2"/>
<evidence type="ECO:0000256" key="7">
    <source>
        <dbReference type="ARBA" id="ARBA00023163"/>
    </source>
</evidence>
<dbReference type="SMART" id="SM00342">
    <property type="entry name" value="HTH_ARAC"/>
    <property type="match status" value="1"/>
</dbReference>
<dbReference type="InterPro" id="IPR051552">
    <property type="entry name" value="HptR"/>
</dbReference>
<evidence type="ECO:0000256" key="2">
    <source>
        <dbReference type="ARBA" id="ARBA00022490"/>
    </source>
</evidence>
<dbReference type="STRING" id="1324314.BVG16_26175"/>
<dbReference type="PRINTS" id="PR00032">
    <property type="entry name" value="HTHARAC"/>
</dbReference>
<dbReference type="Gene3D" id="3.40.50.2300">
    <property type="match status" value="1"/>
</dbReference>
<dbReference type="GO" id="GO:0005737">
    <property type="term" value="C:cytoplasm"/>
    <property type="evidence" value="ECO:0007669"/>
    <property type="project" value="UniProtKB-SubCell"/>
</dbReference>
<proteinExistence type="predicted"/>
<evidence type="ECO:0000313" key="11">
    <source>
        <dbReference type="EMBL" id="OPA73931.1"/>
    </source>
</evidence>
<dbReference type="PANTHER" id="PTHR42713:SF3">
    <property type="entry name" value="TRANSCRIPTIONAL REGULATORY PROTEIN HPTR"/>
    <property type="match status" value="1"/>
</dbReference>
<feature type="modified residue" description="4-aspartylphosphate" evidence="8">
    <location>
        <position position="55"/>
    </location>
</feature>
<dbReference type="SMART" id="SM00448">
    <property type="entry name" value="REC"/>
    <property type="match status" value="1"/>
</dbReference>
<dbReference type="PANTHER" id="PTHR42713">
    <property type="entry name" value="HISTIDINE KINASE-RELATED"/>
    <property type="match status" value="1"/>
</dbReference>
<dbReference type="InterPro" id="IPR011006">
    <property type="entry name" value="CheY-like_superfamily"/>
</dbReference>
<dbReference type="EMBL" id="MSZX01000013">
    <property type="protein sequence ID" value="OPA73931.1"/>
    <property type="molecule type" value="Genomic_DNA"/>
</dbReference>
<evidence type="ECO:0000256" key="3">
    <source>
        <dbReference type="ARBA" id="ARBA00022553"/>
    </source>
</evidence>
<evidence type="ECO:0000256" key="8">
    <source>
        <dbReference type="PROSITE-ProRule" id="PRU00169"/>
    </source>
</evidence>
<dbReference type="GO" id="GO:0000160">
    <property type="term" value="P:phosphorelay signal transduction system"/>
    <property type="evidence" value="ECO:0007669"/>
    <property type="project" value="UniProtKB-KW"/>
</dbReference>
<keyword evidence="3 8" id="KW-0597">Phosphoprotein</keyword>
<keyword evidence="7" id="KW-0804">Transcription</keyword>
<protein>
    <submittedName>
        <fullName evidence="11">DNA-binding response regulator</fullName>
    </submittedName>
</protein>
<evidence type="ECO:0000313" key="12">
    <source>
        <dbReference type="Proteomes" id="UP000190188"/>
    </source>
</evidence>
<dbReference type="AlphaFoldDB" id="A0A1T2X213"/>
<dbReference type="InterPro" id="IPR009057">
    <property type="entry name" value="Homeodomain-like_sf"/>
</dbReference>
<comment type="caution">
    <text evidence="11">The sequence shown here is derived from an EMBL/GenBank/DDBJ whole genome shotgun (WGS) entry which is preliminary data.</text>
</comment>
<evidence type="ECO:0000259" key="10">
    <source>
        <dbReference type="PROSITE" id="PS50110"/>
    </source>
</evidence>
<evidence type="ECO:0000259" key="9">
    <source>
        <dbReference type="PROSITE" id="PS01124"/>
    </source>
</evidence>
<keyword evidence="12" id="KW-1185">Reference proteome</keyword>
<dbReference type="PROSITE" id="PS00041">
    <property type="entry name" value="HTH_ARAC_FAMILY_1"/>
    <property type="match status" value="1"/>
</dbReference>
<accession>A0A1T2X213</accession>
<dbReference type="SUPFAM" id="SSF46689">
    <property type="entry name" value="Homeodomain-like"/>
    <property type="match status" value="2"/>
</dbReference>
<dbReference type="GO" id="GO:0043565">
    <property type="term" value="F:sequence-specific DNA binding"/>
    <property type="evidence" value="ECO:0007669"/>
    <property type="project" value="InterPro"/>
</dbReference>
<feature type="domain" description="Response regulatory" evidence="10">
    <location>
        <begin position="3"/>
        <end position="120"/>
    </location>
</feature>
<dbReference type="Pfam" id="PF12833">
    <property type="entry name" value="HTH_18"/>
    <property type="match status" value="1"/>
</dbReference>
<reference evidence="11 12" key="1">
    <citation type="submission" date="2017-01" db="EMBL/GenBank/DDBJ databases">
        <title>Genome analysis of Paenibacillus selenitrireducens ES3-24.</title>
        <authorList>
            <person name="Xu D."/>
            <person name="Yao R."/>
            <person name="Zheng S."/>
        </authorList>
    </citation>
    <scope>NUCLEOTIDE SEQUENCE [LARGE SCALE GENOMIC DNA]</scope>
    <source>
        <strain evidence="11 12">ES3-24</strain>
    </source>
</reference>
<dbReference type="RefSeq" id="WP_078502160.1">
    <property type="nucleotide sequence ID" value="NZ_MSZX01000013.1"/>
</dbReference>
<dbReference type="PROSITE" id="PS50110">
    <property type="entry name" value="RESPONSE_REGULATORY"/>
    <property type="match status" value="1"/>
</dbReference>
<dbReference type="InterPro" id="IPR020449">
    <property type="entry name" value="Tscrpt_reg_AraC-type_HTH"/>
</dbReference>
<evidence type="ECO:0000256" key="5">
    <source>
        <dbReference type="ARBA" id="ARBA00023015"/>
    </source>
</evidence>
<dbReference type="Proteomes" id="UP000190188">
    <property type="component" value="Unassembled WGS sequence"/>
</dbReference>
<evidence type="ECO:0000256" key="1">
    <source>
        <dbReference type="ARBA" id="ARBA00004496"/>
    </source>
</evidence>
<dbReference type="Pfam" id="PF00072">
    <property type="entry name" value="Response_reg"/>
    <property type="match status" value="1"/>
</dbReference>